<evidence type="ECO:0000313" key="2">
    <source>
        <dbReference type="EMBL" id="RIH78042.1"/>
    </source>
</evidence>
<evidence type="ECO:0000313" key="3">
    <source>
        <dbReference type="Proteomes" id="UP000266089"/>
    </source>
</evidence>
<dbReference type="EMBL" id="QWKX01000019">
    <property type="protein sequence ID" value="RIH78042.1"/>
    <property type="molecule type" value="Genomic_DNA"/>
</dbReference>
<gene>
    <name evidence="2" type="ORF">Mcate_01058</name>
</gene>
<dbReference type="AlphaFoldDB" id="A0A399E7R0"/>
<feature type="transmembrane region" description="Helical" evidence="1">
    <location>
        <begin position="36"/>
        <end position="53"/>
    </location>
</feature>
<reference evidence="2 3" key="1">
    <citation type="submission" date="2018-08" db="EMBL/GenBank/DDBJ databases">
        <title>Meiothermus cateniformans JCM 15151 genome sequencing project.</title>
        <authorList>
            <person name="Da Costa M.S."/>
            <person name="Albuquerque L."/>
            <person name="Raposo P."/>
            <person name="Froufe H.J.C."/>
            <person name="Barroso C.S."/>
            <person name="Egas C."/>
        </authorList>
    </citation>
    <scope>NUCLEOTIDE SEQUENCE [LARGE SCALE GENOMIC DNA]</scope>
    <source>
        <strain evidence="2 3">JCM 15151</strain>
    </source>
</reference>
<dbReference type="Proteomes" id="UP000266089">
    <property type="component" value="Unassembled WGS sequence"/>
</dbReference>
<organism evidence="2 3">
    <name type="scientific">Meiothermus taiwanensis</name>
    <dbReference type="NCBI Taxonomy" id="172827"/>
    <lineage>
        <taxon>Bacteria</taxon>
        <taxon>Thermotogati</taxon>
        <taxon>Deinococcota</taxon>
        <taxon>Deinococci</taxon>
        <taxon>Thermales</taxon>
        <taxon>Thermaceae</taxon>
        <taxon>Meiothermus</taxon>
    </lineage>
</organism>
<keyword evidence="1" id="KW-1133">Transmembrane helix</keyword>
<proteinExistence type="predicted"/>
<feature type="transmembrane region" description="Helical" evidence="1">
    <location>
        <begin position="12"/>
        <end position="30"/>
    </location>
</feature>
<name>A0A399E7R0_9DEIN</name>
<keyword evidence="1" id="KW-0472">Membrane</keyword>
<protein>
    <submittedName>
        <fullName evidence="2">Uncharacterized protein</fullName>
    </submittedName>
</protein>
<evidence type="ECO:0000256" key="1">
    <source>
        <dbReference type="SAM" id="Phobius"/>
    </source>
</evidence>
<accession>A0A399E7R0</accession>
<dbReference type="RefSeq" id="WP_027888740.1">
    <property type="nucleotide sequence ID" value="NZ_JBHSXZ010000070.1"/>
</dbReference>
<sequence>MRQFQFRLPQGPLGVLILLLAGTVGLFLVLWLLTTLWVLAVGAGLVGALAYGWRRLEVRFRPRRWRRLPQKIRRWDD</sequence>
<keyword evidence="1" id="KW-0812">Transmembrane</keyword>
<comment type="caution">
    <text evidence="2">The sequence shown here is derived from an EMBL/GenBank/DDBJ whole genome shotgun (WGS) entry which is preliminary data.</text>
</comment>